<dbReference type="CDD" id="cd01412">
    <property type="entry name" value="SIRT5_Af1_CobB"/>
    <property type="match status" value="1"/>
</dbReference>
<organism evidence="6 7">
    <name type="scientific">Mycolicibacterium fortuitum subsp. acetamidolyticum</name>
    <dbReference type="NCBI Taxonomy" id="144550"/>
    <lineage>
        <taxon>Bacteria</taxon>
        <taxon>Bacillati</taxon>
        <taxon>Actinomycetota</taxon>
        <taxon>Actinomycetes</taxon>
        <taxon>Mycobacteriales</taxon>
        <taxon>Mycobacteriaceae</taxon>
        <taxon>Mycolicibacterium</taxon>
    </lineage>
</organism>
<feature type="binding site" evidence="3">
    <location>
        <position position="86"/>
    </location>
    <ligand>
        <name>substrate</name>
    </ligand>
</feature>
<feature type="binding site" evidence="3">
    <location>
        <begin position="236"/>
        <end position="238"/>
    </location>
    <ligand>
        <name>NAD(+)</name>
        <dbReference type="ChEBI" id="CHEBI:57540"/>
    </ligand>
</feature>
<dbReference type="GO" id="GO:0008270">
    <property type="term" value="F:zinc ion binding"/>
    <property type="evidence" value="ECO:0007669"/>
    <property type="project" value="UniProtKB-UniRule"/>
</dbReference>
<sequence>MIEQRFVRARIDQNPFPQLDHVLSITQTDYVGDVQVTVLSGAGISAESGVPTFRDVETGLWAKVDPYEISSIEGWQRHPEKVWAWYLWRHYMMAHVLPNDGHRAVAAWQDFADVHVITQNVDNLHERAGSTNVYHLHGNLFEFRCDACGSRFEGDLPEMPEPVETIEPPVCPCGGLIRPSVVWFGEPLPDDAWQRSVLAVSNADVVIVVGTSSVVYPAAGLPEAALAAGTVVIEVNPERTPLSDSATLSLRETAAGSLPNLLQRLPTLLGSRDAG</sequence>
<dbReference type="Pfam" id="PF02146">
    <property type="entry name" value="SIR2"/>
    <property type="match status" value="1"/>
</dbReference>
<evidence type="ECO:0000259" key="5">
    <source>
        <dbReference type="PROSITE" id="PS50305"/>
    </source>
</evidence>
<dbReference type="GO" id="GO:0070403">
    <property type="term" value="F:NAD+ binding"/>
    <property type="evidence" value="ECO:0007669"/>
    <property type="project" value="UniProtKB-UniRule"/>
</dbReference>
<dbReference type="HAMAP" id="MF_01121">
    <property type="entry name" value="Sirtuin_ClassIII"/>
    <property type="match status" value="1"/>
</dbReference>
<feature type="binding site" evidence="3 4">
    <location>
        <position position="173"/>
    </location>
    <ligand>
        <name>Zn(2+)</name>
        <dbReference type="ChEBI" id="CHEBI:29105"/>
    </ligand>
</feature>
<comment type="function">
    <text evidence="3">NAD-dependent lysine deacetylase and desuccinylase that specifically removes acetyl and succinyl groups on target proteins. Modulates the activities of several proteins which are inactive in their acylated form.</text>
</comment>
<dbReference type="EC" id="2.3.1.286" evidence="3"/>
<keyword evidence="1" id="KW-0808">Transferase</keyword>
<dbReference type="InterPro" id="IPR029035">
    <property type="entry name" value="DHS-like_NAD/FAD-binding_dom"/>
</dbReference>
<reference evidence="6 7" key="1">
    <citation type="journal article" date="2016" name="Genome Announc.">
        <title>Draft Genome Sequences of Five Rapidly Growing Mycobacterium Species, M. thermoresistibile, M. fortuitum subsp. acetamidolyticum, M. canariasense, M. brisbanense, and M. novocastrense.</title>
        <authorList>
            <person name="Katahira K."/>
            <person name="Ogura Y."/>
            <person name="Gotoh Y."/>
            <person name="Hayashi T."/>
        </authorList>
    </citation>
    <scope>NUCLEOTIDE SEQUENCE [LARGE SCALE GENOMIC DNA]</scope>
    <source>
        <strain evidence="6 7">JCM6368</strain>
    </source>
</reference>
<dbReference type="GO" id="GO:0017136">
    <property type="term" value="F:histone deacetylase activity, NAD-dependent"/>
    <property type="evidence" value="ECO:0007669"/>
    <property type="project" value="TreeGrafter"/>
</dbReference>
<feature type="domain" description="Deacetylase sirtuin-type" evidence="5">
    <location>
        <begin position="12"/>
        <end position="268"/>
    </location>
</feature>
<comment type="catalytic activity">
    <reaction evidence="3">
        <text>N(6)-acetyl-L-lysyl-[protein] + NAD(+) + H2O = 2''-O-acetyl-ADP-D-ribose + nicotinamide + L-lysyl-[protein]</text>
        <dbReference type="Rhea" id="RHEA:43636"/>
        <dbReference type="Rhea" id="RHEA-COMP:9752"/>
        <dbReference type="Rhea" id="RHEA-COMP:10731"/>
        <dbReference type="ChEBI" id="CHEBI:15377"/>
        <dbReference type="ChEBI" id="CHEBI:17154"/>
        <dbReference type="ChEBI" id="CHEBI:29969"/>
        <dbReference type="ChEBI" id="CHEBI:57540"/>
        <dbReference type="ChEBI" id="CHEBI:61930"/>
        <dbReference type="ChEBI" id="CHEBI:83767"/>
        <dbReference type="EC" id="2.3.1.286"/>
    </reaction>
</comment>
<evidence type="ECO:0000313" key="7">
    <source>
        <dbReference type="Proteomes" id="UP000069705"/>
    </source>
</evidence>
<dbReference type="Proteomes" id="UP000069705">
    <property type="component" value="Unassembled WGS sequence"/>
</dbReference>
<name>A0A100WPL3_MYCFO</name>
<comment type="caution">
    <text evidence="3">Lacks conserved residue(s) required for the propagation of feature annotation.</text>
</comment>
<comment type="catalytic activity">
    <reaction evidence="3">
        <text>N(6)-succinyl-L-lysyl-[protein] + NAD(+) + H2O = 2''-O-succinyl-ADP-D-ribose + nicotinamide + L-lysyl-[protein]</text>
        <dbReference type="Rhea" id="RHEA:47668"/>
        <dbReference type="Rhea" id="RHEA-COMP:9752"/>
        <dbReference type="Rhea" id="RHEA-COMP:11877"/>
        <dbReference type="ChEBI" id="CHEBI:15377"/>
        <dbReference type="ChEBI" id="CHEBI:17154"/>
        <dbReference type="ChEBI" id="CHEBI:29969"/>
        <dbReference type="ChEBI" id="CHEBI:57540"/>
        <dbReference type="ChEBI" id="CHEBI:87830"/>
        <dbReference type="ChEBI" id="CHEBI:87832"/>
    </reaction>
</comment>
<evidence type="ECO:0000256" key="2">
    <source>
        <dbReference type="ARBA" id="ARBA00023027"/>
    </source>
</evidence>
<evidence type="ECO:0000256" key="4">
    <source>
        <dbReference type="PROSITE-ProRule" id="PRU00236"/>
    </source>
</evidence>
<keyword evidence="2 3" id="KW-0520">NAD</keyword>
<proteinExistence type="inferred from homology"/>
<evidence type="ECO:0000256" key="3">
    <source>
        <dbReference type="HAMAP-Rule" id="MF_01121"/>
    </source>
</evidence>
<dbReference type="NCBIfam" id="NF001753">
    <property type="entry name" value="PRK00481.1-3"/>
    <property type="match status" value="1"/>
</dbReference>
<keyword evidence="3 4" id="KW-0862">Zinc</keyword>
<dbReference type="InterPro" id="IPR026590">
    <property type="entry name" value="Ssirtuin_cat_dom"/>
</dbReference>
<dbReference type="AlphaFoldDB" id="A0A100WPL3"/>
<feature type="binding site" evidence="3 4">
    <location>
        <position position="171"/>
    </location>
    <ligand>
        <name>Zn(2+)</name>
        <dbReference type="ChEBI" id="CHEBI:29105"/>
    </ligand>
</feature>
<comment type="similarity">
    <text evidence="3">Belongs to the sirtuin family. Class III subfamily.</text>
</comment>
<dbReference type="InterPro" id="IPR026591">
    <property type="entry name" value="Sirtuin_cat_small_dom_sf"/>
</dbReference>
<dbReference type="SUPFAM" id="SSF52467">
    <property type="entry name" value="DHS-like NAD/FAD-binding domain"/>
    <property type="match status" value="1"/>
</dbReference>
<dbReference type="Gene3D" id="3.40.50.1220">
    <property type="entry name" value="TPP-binding domain"/>
    <property type="match status" value="1"/>
</dbReference>
<dbReference type="GO" id="GO:0036055">
    <property type="term" value="F:protein-succinyllysine desuccinylase activity"/>
    <property type="evidence" value="ECO:0007669"/>
    <property type="project" value="UniProtKB-UniRule"/>
</dbReference>
<dbReference type="PANTHER" id="PTHR11085:SF4">
    <property type="entry name" value="NAD-DEPENDENT PROTEIN DEACYLASE"/>
    <property type="match status" value="1"/>
</dbReference>
<evidence type="ECO:0000256" key="1">
    <source>
        <dbReference type="ARBA" id="ARBA00022679"/>
    </source>
</evidence>
<dbReference type="InterPro" id="IPR050134">
    <property type="entry name" value="NAD-dep_sirtuin_deacylases"/>
</dbReference>
<feature type="binding site" evidence="3 4">
    <location>
        <position position="148"/>
    </location>
    <ligand>
        <name>Zn(2+)</name>
        <dbReference type="ChEBI" id="CHEBI:29105"/>
    </ligand>
</feature>
<dbReference type="GO" id="GO:0005737">
    <property type="term" value="C:cytoplasm"/>
    <property type="evidence" value="ECO:0007669"/>
    <property type="project" value="UniProtKB-SubCell"/>
</dbReference>
<feature type="active site" description="Proton acceptor" evidence="3 4">
    <location>
        <position position="137"/>
    </location>
</feature>
<dbReference type="PROSITE" id="PS50305">
    <property type="entry name" value="SIRTUIN"/>
    <property type="match status" value="1"/>
</dbReference>
<comment type="domain">
    <text evidence="3">2 residues (Tyr-86 and Arg-89) present in a large hydrophobic pocket are probably involved in substrate specificity. They are important for desuccinylation activity, but dispensable for deacetylation activity.</text>
</comment>
<comment type="subcellular location">
    <subcellularLocation>
        <location evidence="3">Cytoplasm</location>
    </subcellularLocation>
</comment>
<feature type="binding site" evidence="3">
    <location>
        <begin position="119"/>
        <end position="122"/>
    </location>
    <ligand>
        <name>NAD(+)</name>
        <dbReference type="ChEBI" id="CHEBI:57540"/>
    </ligand>
</feature>
<dbReference type="PANTHER" id="PTHR11085">
    <property type="entry name" value="NAD-DEPENDENT PROTEIN DEACYLASE SIRTUIN-5, MITOCHONDRIAL-RELATED"/>
    <property type="match status" value="1"/>
</dbReference>
<dbReference type="InterPro" id="IPR027546">
    <property type="entry name" value="Sirtuin_class_III"/>
</dbReference>
<feature type="binding site" evidence="3 4">
    <location>
        <position position="145"/>
    </location>
    <ligand>
        <name>Zn(2+)</name>
        <dbReference type="ChEBI" id="CHEBI:29105"/>
    </ligand>
</feature>
<evidence type="ECO:0000313" key="6">
    <source>
        <dbReference type="EMBL" id="GAT02285.1"/>
    </source>
</evidence>
<feature type="binding site" evidence="3">
    <location>
        <position position="89"/>
    </location>
    <ligand>
        <name>substrate</name>
    </ligand>
</feature>
<gene>
    <name evidence="3" type="primary">cobB</name>
    <name evidence="6" type="ORF">RMCFA_2397</name>
</gene>
<feature type="binding site" evidence="3">
    <location>
        <begin position="210"/>
        <end position="212"/>
    </location>
    <ligand>
        <name>NAD(+)</name>
        <dbReference type="ChEBI" id="CHEBI:57540"/>
    </ligand>
</feature>
<accession>A0A100WPL3</accession>
<dbReference type="GO" id="GO:0036054">
    <property type="term" value="F:protein-malonyllysine demalonylase activity"/>
    <property type="evidence" value="ECO:0007669"/>
    <property type="project" value="InterPro"/>
</dbReference>
<dbReference type="Gene3D" id="3.30.1600.10">
    <property type="entry name" value="SIR2/SIRT2 'Small Domain"/>
    <property type="match status" value="1"/>
</dbReference>
<dbReference type="InterPro" id="IPR003000">
    <property type="entry name" value="Sirtuin"/>
</dbReference>
<reference evidence="7" key="2">
    <citation type="submission" date="2016-02" db="EMBL/GenBank/DDBJ databases">
        <title>Draft genome sequence of five rapidly growing Mycobacterium species.</title>
        <authorList>
            <person name="Katahira K."/>
            <person name="Gotou Y."/>
            <person name="Iida K."/>
            <person name="Ogura Y."/>
            <person name="Hayashi T."/>
        </authorList>
    </citation>
    <scope>NUCLEOTIDE SEQUENCE [LARGE SCALE GENOMIC DNA]</scope>
    <source>
        <strain evidence="7">JCM6368</strain>
    </source>
</reference>
<comment type="cofactor">
    <cofactor evidence="3">
        <name>Zn(2+)</name>
        <dbReference type="ChEBI" id="CHEBI:29105"/>
    </cofactor>
    <text evidence="3">Binds 1 zinc ion per subunit.</text>
</comment>
<dbReference type="EMBL" id="BCSZ01000021">
    <property type="protein sequence ID" value="GAT02285.1"/>
    <property type="molecule type" value="Genomic_DNA"/>
</dbReference>
<comment type="caution">
    <text evidence="6">The sequence shown here is derived from an EMBL/GenBank/DDBJ whole genome shotgun (WGS) entry which is preliminary data.</text>
</comment>
<feature type="binding site" evidence="3">
    <location>
        <position position="254"/>
    </location>
    <ligand>
        <name>NAD(+)</name>
        <dbReference type="ChEBI" id="CHEBI:57540"/>
    </ligand>
</feature>
<protein>
    <recommendedName>
        <fullName evidence="3">NAD-dependent protein deacylase</fullName>
        <ecNumber evidence="3">2.3.1.286</ecNumber>
    </recommendedName>
    <alternativeName>
        <fullName evidence="3">Regulatory protein SIR2 homolog</fullName>
    </alternativeName>
</protein>
<keyword evidence="3" id="KW-0963">Cytoplasm</keyword>
<keyword evidence="3 4" id="KW-0479">Metal-binding</keyword>